<dbReference type="InterPro" id="IPR002575">
    <property type="entry name" value="Aminoglycoside_PTrfase"/>
</dbReference>
<keyword evidence="14" id="KW-1185">Reference proteome</keyword>
<keyword evidence="7 11" id="KW-0418">Kinase</keyword>
<evidence type="ECO:0000259" key="12">
    <source>
        <dbReference type="Pfam" id="PF01636"/>
    </source>
</evidence>
<feature type="binding site" evidence="11">
    <location>
        <position position="208"/>
    </location>
    <ligand>
        <name>Mg(2+)</name>
        <dbReference type="ChEBI" id="CHEBI:18420"/>
    </ligand>
</feature>
<feature type="domain" description="Aminoglycoside phosphotransferase" evidence="12">
    <location>
        <begin position="33"/>
        <end position="266"/>
    </location>
</feature>
<comment type="catalytic activity">
    <reaction evidence="11">
        <text>L-seryl-[protein] + ATP = O-phospho-L-seryl-[protein] + ADP + H(+)</text>
        <dbReference type="Rhea" id="RHEA:17989"/>
        <dbReference type="Rhea" id="RHEA-COMP:9863"/>
        <dbReference type="Rhea" id="RHEA-COMP:11604"/>
        <dbReference type="ChEBI" id="CHEBI:15378"/>
        <dbReference type="ChEBI" id="CHEBI:29999"/>
        <dbReference type="ChEBI" id="CHEBI:30616"/>
        <dbReference type="ChEBI" id="CHEBI:83421"/>
        <dbReference type="ChEBI" id="CHEBI:456216"/>
        <dbReference type="EC" id="2.7.11.1"/>
    </reaction>
</comment>
<evidence type="ECO:0000256" key="10">
    <source>
        <dbReference type="ARBA" id="ARBA00023016"/>
    </source>
</evidence>
<feature type="active site" description="Proton acceptor" evidence="11">
    <location>
        <position position="203"/>
    </location>
</feature>
<dbReference type="Gene3D" id="1.10.510.10">
    <property type="entry name" value="Transferase(Phosphotransferase) domain 1"/>
    <property type="match status" value="1"/>
</dbReference>
<name>A0A844G620_9BACT</name>
<keyword evidence="4 11" id="KW-0808">Transferase</keyword>
<keyword evidence="8 11" id="KW-0067">ATP-binding</keyword>
<feature type="site" description="ATP" evidence="11">
    <location>
        <position position="36"/>
    </location>
</feature>
<evidence type="ECO:0000256" key="5">
    <source>
        <dbReference type="ARBA" id="ARBA00022723"/>
    </source>
</evidence>
<evidence type="ECO:0000313" key="13">
    <source>
        <dbReference type="EMBL" id="MST97918.1"/>
    </source>
</evidence>
<keyword evidence="2 11" id="KW-0723">Serine/threonine-protein kinase</keyword>
<dbReference type="Pfam" id="PF01636">
    <property type="entry name" value="APH"/>
    <property type="match status" value="1"/>
</dbReference>
<keyword evidence="5 11" id="KW-0479">Metal-binding</keyword>
<comment type="caution">
    <text evidence="13">The sequence shown here is derived from an EMBL/GenBank/DDBJ whole genome shotgun (WGS) entry which is preliminary data.</text>
</comment>
<dbReference type="GO" id="GO:0005524">
    <property type="term" value="F:ATP binding"/>
    <property type="evidence" value="ECO:0007669"/>
    <property type="project" value="UniProtKB-UniRule"/>
</dbReference>
<dbReference type="Proteomes" id="UP000435649">
    <property type="component" value="Unassembled WGS sequence"/>
</dbReference>
<evidence type="ECO:0000256" key="11">
    <source>
        <dbReference type="HAMAP-Rule" id="MF_01497"/>
    </source>
</evidence>
<dbReference type="AlphaFoldDB" id="A0A844G620"/>
<evidence type="ECO:0000313" key="14">
    <source>
        <dbReference type="Proteomes" id="UP000435649"/>
    </source>
</evidence>
<accession>A0A844G620</accession>
<keyword evidence="9 11" id="KW-0460">Magnesium</keyword>
<evidence type="ECO:0000256" key="1">
    <source>
        <dbReference type="ARBA" id="ARBA00022490"/>
    </source>
</evidence>
<dbReference type="RefSeq" id="WP_106055278.1">
    <property type="nucleotide sequence ID" value="NZ_CALXOB010000043.1"/>
</dbReference>
<comment type="subunit">
    <text evidence="11">Monomer.</text>
</comment>
<evidence type="ECO:0000256" key="8">
    <source>
        <dbReference type="ARBA" id="ARBA00022840"/>
    </source>
</evidence>
<proteinExistence type="inferred from homology"/>
<dbReference type="EC" id="2.7.11.1" evidence="11"/>
<comment type="subcellular location">
    <subcellularLocation>
        <location evidence="11">Cytoplasm</location>
    </subcellularLocation>
</comment>
<dbReference type="EMBL" id="VUNS01000013">
    <property type="protein sequence ID" value="MST97918.1"/>
    <property type="molecule type" value="Genomic_DNA"/>
</dbReference>
<dbReference type="HAMAP" id="MF_01497">
    <property type="entry name" value="SrkA_kinase"/>
    <property type="match status" value="1"/>
</dbReference>
<comment type="similarity">
    <text evidence="11">Belongs to the SrkA/RdoA protein kinase family.</text>
</comment>
<evidence type="ECO:0000256" key="9">
    <source>
        <dbReference type="ARBA" id="ARBA00022842"/>
    </source>
</evidence>
<protein>
    <recommendedName>
        <fullName evidence="11">Stress response kinase A</fullName>
        <ecNumber evidence="11">2.7.11.1</ecNumber>
    </recommendedName>
    <alternativeName>
        <fullName evidence="11">Serine/threonine-protein kinase SrkA</fullName>
    </alternativeName>
</protein>
<dbReference type="Gene3D" id="3.30.200.70">
    <property type="match status" value="1"/>
</dbReference>
<dbReference type="NCBIfam" id="NF008738">
    <property type="entry name" value="PRK11768.1"/>
    <property type="match status" value="1"/>
</dbReference>
<dbReference type="PANTHER" id="PTHR39573">
    <property type="entry name" value="STRESS RESPONSE KINASE A"/>
    <property type="match status" value="1"/>
</dbReference>
<keyword evidence="6 11" id="KW-0547">Nucleotide-binding</keyword>
<dbReference type="InterPro" id="IPR032882">
    <property type="entry name" value="SrkA/RdoA"/>
</dbReference>
<dbReference type="Gene3D" id="1.20.1270.170">
    <property type="match status" value="1"/>
</dbReference>
<feature type="active site" evidence="11">
    <location>
        <position position="221"/>
    </location>
</feature>
<evidence type="ECO:0000256" key="2">
    <source>
        <dbReference type="ARBA" id="ARBA00022527"/>
    </source>
</evidence>
<feature type="binding site" evidence="11">
    <location>
        <position position="221"/>
    </location>
    <ligand>
        <name>Mg(2+)</name>
        <dbReference type="ChEBI" id="CHEBI:18420"/>
    </ligand>
</feature>
<evidence type="ECO:0000256" key="4">
    <source>
        <dbReference type="ARBA" id="ARBA00022679"/>
    </source>
</evidence>
<organism evidence="13 14">
    <name type="scientific">Victivallis lenta</name>
    <dbReference type="NCBI Taxonomy" id="2606640"/>
    <lineage>
        <taxon>Bacteria</taxon>
        <taxon>Pseudomonadati</taxon>
        <taxon>Lentisphaerota</taxon>
        <taxon>Lentisphaeria</taxon>
        <taxon>Victivallales</taxon>
        <taxon>Victivallaceae</taxon>
        <taxon>Victivallis</taxon>
    </lineage>
</organism>
<dbReference type="PANTHER" id="PTHR39573:SF1">
    <property type="entry name" value="STRESS RESPONSE KINASE A"/>
    <property type="match status" value="1"/>
</dbReference>
<gene>
    <name evidence="11" type="primary">srkA</name>
    <name evidence="13" type="ORF">FYJ85_12805</name>
</gene>
<dbReference type="GO" id="GO:0000287">
    <property type="term" value="F:magnesium ion binding"/>
    <property type="evidence" value="ECO:0007669"/>
    <property type="project" value="UniProtKB-UniRule"/>
</dbReference>
<evidence type="ECO:0000256" key="7">
    <source>
        <dbReference type="ARBA" id="ARBA00022777"/>
    </source>
</evidence>
<comment type="function">
    <text evidence="11">A protein kinase that phosphorylates Ser and Thr residues. Probably acts to suppress the effects of stress linked to accumulation of reactive oxygen species. Probably involved in the extracytoplasmic stress response.</text>
</comment>
<dbReference type="GO" id="GO:0005737">
    <property type="term" value="C:cytoplasm"/>
    <property type="evidence" value="ECO:0007669"/>
    <property type="project" value="UniProtKB-SubCell"/>
</dbReference>
<keyword evidence="1 11" id="KW-0963">Cytoplasm</keyword>
<reference evidence="13 14" key="1">
    <citation type="submission" date="2019-08" db="EMBL/GenBank/DDBJ databases">
        <title>In-depth cultivation of the pig gut microbiome towards novel bacterial diversity and tailored functional studies.</title>
        <authorList>
            <person name="Wylensek D."/>
            <person name="Hitch T.C.A."/>
            <person name="Clavel T."/>
        </authorList>
    </citation>
    <scope>NUCLEOTIDE SEQUENCE [LARGE SCALE GENOMIC DNA]</scope>
    <source>
        <strain evidence="13 14">BBE-744-WT-12</strain>
    </source>
</reference>
<evidence type="ECO:0000256" key="6">
    <source>
        <dbReference type="ARBA" id="ARBA00022741"/>
    </source>
</evidence>
<dbReference type="GO" id="GO:0004674">
    <property type="term" value="F:protein serine/threonine kinase activity"/>
    <property type="evidence" value="ECO:0007669"/>
    <property type="project" value="UniProtKB-UniRule"/>
</dbReference>
<comment type="cofactor">
    <cofactor evidence="11">
        <name>Mg(2+)</name>
        <dbReference type="ChEBI" id="CHEBI:18420"/>
    </cofactor>
</comment>
<keyword evidence="10 11" id="KW-0346">Stress response</keyword>
<dbReference type="SUPFAM" id="SSF56112">
    <property type="entry name" value="Protein kinase-like (PK-like)"/>
    <property type="match status" value="1"/>
</dbReference>
<keyword evidence="3 11" id="KW-0597">Phosphoprotein</keyword>
<comment type="catalytic activity">
    <reaction evidence="11">
        <text>L-threonyl-[protein] + ATP = O-phospho-L-threonyl-[protein] + ADP + H(+)</text>
        <dbReference type="Rhea" id="RHEA:46608"/>
        <dbReference type="Rhea" id="RHEA-COMP:11060"/>
        <dbReference type="Rhea" id="RHEA-COMP:11605"/>
        <dbReference type="ChEBI" id="CHEBI:15378"/>
        <dbReference type="ChEBI" id="CHEBI:30013"/>
        <dbReference type="ChEBI" id="CHEBI:30616"/>
        <dbReference type="ChEBI" id="CHEBI:61977"/>
        <dbReference type="ChEBI" id="CHEBI:456216"/>
        <dbReference type="EC" id="2.7.11.1"/>
    </reaction>
</comment>
<dbReference type="InterPro" id="IPR011009">
    <property type="entry name" value="Kinase-like_dom_sf"/>
</dbReference>
<sequence length="328" mass="37018">MPEFGNFETLTPDVIFSAAEKAFSCRFSGVLMPLPSYINRVYEMESAERERYIFKFYRPGRWSRAALLEEHLFTLEAREAEIPVIAPLRQAGGSTLGTAEDGTFFAAFPKRWGRGLEPDSGAQVWRRLGSLIARLHTVGAARAAKHRIALDPRGNTLNEVAHLLSCGVASERVLPALSSVLRRLLRILSGRFDRSGAIRLHGDCHKGNILERPGEGLMLIDFDDMLTGPPVQDLWLLLPGPAGSCEAELRELLAGYESIRGFDRGSLAQIELLRAMRMIYFLDWCAKQRSDYNFRDRYPEWGSDAFWRREIAALEEQYAAIAGLPWRE</sequence>
<evidence type="ECO:0000256" key="3">
    <source>
        <dbReference type="ARBA" id="ARBA00022553"/>
    </source>
</evidence>